<accession>A0A7T2W233</accession>
<dbReference type="Proteomes" id="UP000594778">
    <property type="component" value="Chromosome"/>
</dbReference>
<proteinExistence type="predicted"/>
<protein>
    <recommendedName>
        <fullName evidence="4">Lipoprotein</fullName>
    </recommendedName>
</protein>
<feature type="compositionally biased region" description="Basic and acidic residues" evidence="1">
    <location>
        <begin position="83"/>
        <end position="102"/>
    </location>
</feature>
<evidence type="ECO:0008006" key="4">
    <source>
        <dbReference type="Google" id="ProtNLM"/>
    </source>
</evidence>
<feature type="region of interest" description="Disordered" evidence="1">
    <location>
        <begin position="83"/>
        <end position="109"/>
    </location>
</feature>
<reference evidence="2 3" key="1">
    <citation type="submission" date="2020-12" db="EMBL/GenBank/DDBJ databases">
        <title>FDA dAtabase for Regulatory Grade micrObial Sequences (FDA-ARGOS): Supporting development and validation of Infectious Disease Dx tests.</title>
        <authorList>
            <person name="Sproer C."/>
            <person name="Gronow S."/>
            <person name="Severitt S."/>
            <person name="Schroder I."/>
            <person name="Tallon L."/>
            <person name="Sadzewicz L."/>
            <person name="Zhao X."/>
            <person name="Boylan J."/>
            <person name="Ott S."/>
            <person name="Bowen H."/>
            <person name="Vavikolanu K."/>
            <person name="Mehta A."/>
            <person name="Aluvathingal J."/>
            <person name="Nadendla S."/>
            <person name="Lowell S."/>
            <person name="Myers T."/>
            <person name="Yan Y."/>
            <person name="Sichtig H."/>
        </authorList>
    </citation>
    <scope>NUCLEOTIDE SEQUENCE [LARGE SCALE GENOMIC DNA]</scope>
    <source>
        <strain evidence="2 3">FDAARGOS_909</strain>
    </source>
</reference>
<sequence length="141" mass="15088">MRVALLLLVPAIAGCTPDTNPAGGARTQVQRDVESYAIASCLTQQAEPYLKDQGDAWASVIVQRMHGDIDVLAGIAEQVQRENAKGGNGAKDDMAVMRDEARPGQGKPLPVLHCGEVIDRPTVRAAIQKAITALRPSYESR</sequence>
<evidence type="ECO:0000313" key="2">
    <source>
        <dbReference type="EMBL" id="QPS11380.1"/>
    </source>
</evidence>
<dbReference type="PROSITE" id="PS51257">
    <property type="entry name" value="PROKAR_LIPOPROTEIN"/>
    <property type="match status" value="1"/>
</dbReference>
<organism evidence="2 3">
    <name type="scientific">Delftia acidovorans</name>
    <name type="common">Pseudomonas acidovorans</name>
    <name type="synonym">Comamonas acidovorans</name>
    <dbReference type="NCBI Taxonomy" id="80866"/>
    <lineage>
        <taxon>Bacteria</taxon>
        <taxon>Pseudomonadati</taxon>
        <taxon>Pseudomonadota</taxon>
        <taxon>Betaproteobacteria</taxon>
        <taxon>Burkholderiales</taxon>
        <taxon>Comamonadaceae</taxon>
        <taxon>Delftia</taxon>
    </lineage>
</organism>
<name>A0A7T2W233_DELAC</name>
<dbReference type="EMBL" id="CP065668">
    <property type="protein sequence ID" value="QPS11380.1"/>
    <property type="molecule type" value="Genomic_DNA"/>
</dbReference>
<dbReference type="AlphaFoldDB" id="A0A7T2W233"/>
<evidence type="ECO:0000313" key="3">
    <source>
        <dbReference type="Proteomes" id="UP000594778"/>
    </source>
</evidence>
<evidence type="ECO:0000256" key="1">
    <source>
        <dbReference type="SAM" id="MobiDB-lite"/>
    </source>
</evidence>
<gene>
    <name evidence="2" type="ORF">I6G66_02010</name>
</gene>